<dbReference type="SMART" id="SM00387">
    <property type="entry name" value="HATPase_c"/>
    <property type="match status" value="1"/>
</dbReference>
<dbReference type="PANTHER" id="PTHR43065:SF23">
    <property type="entry name" value="SENSOR HISTIDINE KINASE PDTAS"/>
    <property type="match status" value="1"/>
</dbReference>
<protein>
    <submittedName>
        <fullName evidence="2">Sensory transduction histidine kinase</fullName>
    </submittedName>
</protein>
<name>A0A0E3PZL1_METMZ</name>
<gene>
    <name evidence="2" type="ORF">MSMAW_2371</name>
</gene>
<evidence type="ECO:0000313" key="2">
    <source>
        <dbReference type="EMBL" id="AKB41362.1"/>
    </source>
</evidence>
<dbReference type="HOGENOM" id="CLU_000445_114_57_2"/>
<evidence type="ECO:0000259" key="1">
    <source>
        <dbReference type="SMART" id="SM00387"/>
    </source>
</evidence>
<dbReference type="InterPro" id="IPR011495">
    <property type="entry name" value="Sig_transdc_His_kin_sub2_dim/P"/>
</dbReference>
<feature type="domain" description="Histidine kinase/HSP90-like ATPase" evidence="1">
    <location>
        <begin position="93"/>
        <end position="208"/>
    </location>
</feature>
<dbReference type="Gene3D" id="3.30.565.10">
    <property type="entry name" value="Histidine kinase-like ATPase, C-terminal domain"/>
    <property type="match status" value="1"/>
</dbReference>
<keyword evidence="2" id="KW-0418">Kinase</keyword>
<dbReference type="PANTHER" id="PTHR43065">
    <property type="entry name" value="SENSOR HISTIDINE KINASE"/>
    <property type="match status" value="1"/>
</dbReference>
<dbReference type="InterPro" id="IPR003594">
    <property type="entry name" value="HATPase_dom"/>
</dbReference>
<reference evidence="2 3" key="1">
    <citation type="submission" date="2014-07" db="EMBL/GenBank/DDBJ databases">
        <title>Methanogenic archaea and the global carbon cycle.</title>
        <authorList>
            <person name="Henriksen J.R."/>
            <person name="Luke J."/>
            <person name="Reinhart S."/>
            <person name="Benedict M.N."/>
            <person name="Youngblut N.D."/>
            <person name="Metcalf M.E."/>
            <person name="Whitaker R.J."/>
            <person name="Metcalf W.W."/>
        </authorList>
    </citation>
    <scope>NUCLEOTIDE SEQUENCE [LARGE SCALE GENOMIC DNA]</scope>
    <source>
        <strain evidence="2 3">WWM610</strain>
    </source>
</reference>
<proteinExistence type="predicted"/>
<dbReference type="EMBL" id="CP009509">
    <property type="protein sequence ID" value="AKB41362.1"/>
    <property type="molecule type" value="Genomic_DNA"/>
</dbReference>
<dbReference type="Pfam" id="PF02518">
    <property type="entry name" value="HATPase_c"/>
    <property type="match status" value="1"/>
</dbReference>
<evidence type="ECO:0000313" key="3">
    <source>
        <dbReference type="Proteomes" id="UP000033058"/>
    </source>
</evidence>
<sequence length="210" mass="23645">MISSLLDLQAEKFRAREHFKDLEVLNAFRESQDRVISIALIHEELHEGKGKDTLNFSPYLHRLVENLFQTYTLGNADISLNMDLEENIFFDMDTAVPLGLIVNELVSNSLKYAFQGRDKGIIKIRLNRGENGKTVSSKHENRKEGYGSTNFILTVSDNGVGISEGFSMEDSDTLGTQLVTALVDQLDGKIDLKKDSGTEFIIRFSIPEKK</sequence>
<keyword evidence="2" id="KW-0808">Transferase</keyword>
<accession>A0A0E3PZL1</accession>
<dbReference type="SUPFAM" id="SSF55874">
    <property type="entry name" value="ATPase domain of HSP90 chaperone/DNA topoisomerase II/histidine kinase"/>
    <property type="match status" value="1"/>
</dbReference>
<dbReference type="GO" id="GO:0016301">
    <property type="term" value="F:kinase activity"/>
    <property type="evidence" value="ECO:0007669"/>
    <property type="project" value="UniProtKB-KW"/>
</dbReference>
<dbReference type="InterPro" id="IPR036890">
    <property type="entry name" value="HATPase_C_sf"/>
</dbReference>
<organism evidence="2 3">
    <name type="scientific">Methanosarcina mazei WWM610</name>
    <dbReference type="NCBI Taxonomy" id="1434117"/>
    <lineage>
        <taxon>Archaea</taxon>
        <taxon>Methanobacteriati</taxon>
        <taxon>Methanobacteriota</taxon>
        <taxon>Stenosarchaea group</taxon>
        <taxon>Methanomicrobia</taxon>
        <taxon>Methanosarcinales</taxon>
        <taxon>Methanosarcinaceae</taxon>
        <taxon>Methanosarcina</taxon>
    </lineage>
</organism>
<dbReference type="Proteomes" id="UP000033058">
    <property type="component" value="Chromosome"/>
</dbReference>
<dbReference type="PATRIC" id="fig|1434117.4.peg.3028"/>
<dbReference type="Pfam" id="PF07568">
    <property type="entry name" value="HisKA_2"/>
    <property type="match status" value="1"/>
</dbReference>
<dbReference type="AlphaFoldDB" id="A0A0E3PZL1"/>